<dbReference type="PROSITE" id="PS50262">
    <property type="entry name" value="G_PROTEIN_RECEP_F1_2"/>
    <property type="match status" value="1"/>
</dbReference>
<dbReference type="eggNOG" id="ENOG502SI2C">
    <property type="taxonomic scope" value="Eukaryota"/>
</dbReference>
<dbReference type="RefSeq" id="XP_001510346.2">
    <property type="nucleotide sequence ID" value="XM_001510296.2"/>
</dbReference>
<dbReference type="Proteomes" id="UP000002279">
    <property type="component" value="Chromosome X5"/>
</dbReference>
<feature type="transmembrane region" description="Helical" evidence="12">
    <location>
        <begin position="202"/>
        <end position="223"/>
    </location>
</feature>
<feature type="transmembrane region" description="Helical" evidence="12">
    <location>
        <begin position="275"/>
        <end position="294"/>
    </location>
</feature>
<keyword evidence="6 12" id="KW-1133">Transmembrane helix</keyword>
<feature type="transmembrane region" description="Helical" evidence="12">
    <location>
        <begin position="134"/>
        <end position="152"/>
    </location>
</feature>
<keyword evidence="2 12" id="KW-1003">Cell membrane</keyword>
<dbReference type="PANTHER" id="PTHR26453">
    <property type="entry name" value="OLFACTORY RECEPTOR"/>
    <property type="match status" value="1"/>
</dbReference>
<dbReference type="OrthoDB" id="5950740at2759"/>
<comment type="similarity">
    <text evidence="11">Belongs to the G-protein coupled receptor 1 family.</text>
</comment>
<sequence>MELSEANQSSGGDFILLGFSDHPGLEKVLFVVISIFYFLTLMGNTAVILVSYLDSQLHTPMYFFLSNLSFLDLCFTTTTIPQLLINLWAPGKTISYQGCLAQLYIALALGSTECILLAVMSYDRYVAVCQPLRYAVLMPLCLCRQLAALAWVSGFSNSIVGTAVTLRMPLCGRRRLDHFQCEVPALIRIACGDTAPNEAEMFAASVIFLLAPVSLIVTSYGHITRAVLRLQSAAGRVKAFQTGSSHLMVVVIFFGTIAFMYLQPAKSTSKDRGRFVSLFYVVVTPCLNPLIYTLRNREVKDAVRRLGRR</sequence>
<organism evidence="14 15">
    <name type="scientific">Ornithorhynchus anatinus</name>
    <name type="common">Duckbill platypus</name>
    <dbReference type="NCBI Taxonomy" id="9258"/>
    <lineage>
        <taxon>Eukaryota</taxon>
        <taxon>Metazoa</taxon>
        <taxon>Chordata</taxon>
        <taxon>Craniata</taxon>
        <taxon>Vertebrata</taxon>
        <taxon>Euteleostomi</taxon>
        <taxon>Mammalia</taxon>
        <taxon>Monotremata</taxon>
        <taxon>Ornithorhynchidae</taxon>
        <taxon>Ornithorhynchus</taxon>
    </lineage>
</organism>
<dbReference type="Gene3D" id="1.20.1070.10">
    <property type="entry name" value="Rhodopsin 7-helix transmembrane proteins"/>
    <property type="match status" value="1"/>
</dbReference>
<name>F7G768_ORNAN</name>
<dbReference type="Pfam" id="PF13853">
    <property type="entry name" value="7tm_4"/>
    <property type="match status" value="1"/>
</dbReference>
<evidence type="ECO:0000256" key="5">
    <source>
        <dbReference type="ARBA" id="ARBA00022725"/>
    </source>
</evidence>
<evidence type="ECO:0000313" key="15">
    <source>
        <dbReference type="Proteomes" id="UP000002279"/>
    </source>
</evidence>
<dbReference type="FunCoup" id="F7G768">
    <property type="interactions" value="179"/>
</dbReference>
<evidence type="ECO:0000259" key="13">
    <source>
        <dbReference type="PROSITE" id="PS50262"/>
    </source>
</evidence>
<dbReference type="InParanoid" id="F7G768"/>
<dbReference type="GO" id="GO:0005886">
    <property type="term" value="C:plasma membrane"/>
    <property type="evidence" value="ECO:0000318"/>
    <property type="project" value="GO_Central"/>
</dbReference>
<evidence type="ECO:0000313" key="14">
    <source>
        <dbReference type="Ensembl" id="ENSOANP00000026458.1"/>
    </source>
</evidence>
<evidence type="ECO:0000256" key="11">
    <source>
        <dbReference type="RuleBase" id="RU000688"/>
    </source>
</evidence>
<dbReference type="GeneTree" id="ENSGT01150000286947"/>
<dbReference type="CDD" id="cd15947">
    <property type="entry name" value="7tmA_OR2B-like"/>
    <property type="match status" value="1"/>
</dbReference>
<reference evidence="14" key="2">
    <citation type="submission" date="2025-08" db="UniProtKB">
        <authorList>
            <consortium name="Ensembl"/>
        </authorList>
    </citation>
    <scope>IDENTIFICATION</scope>
    <source>
        <strain evidence="14">Glennie</strain>
    </source>
</reference>
<proteinExistence type="inferred from homology"/>
<reference evidence="14" key="3">
    <citation type="submission" date="2025-09" db="UniProtKB">
        <authorList>
            <consortium name="Ensembl"/>
        </authorList>
    </citation>
    <scope>IDENTIFICATION</scope>
    <source>
        <strain evidence="14">Glennie</strain>
    </source>
</reference>
<comment type="subcellular location">
    <subcellularLocation>
        <location evidence="1 12">Cell membrane</location>
        <topology evidence="1 12">Multi-pass membrane protein</topology>
    </subcellularLocation>
</comment>
<feature type="domain" description="G-protein coupled receptors family 1 profile" evidence="13">
    <location>
        <begin position="43"/>
        <end position="292"/>
    </location>
</feature>
<dbReference type="PRINTS" id="PR00237">
    <property type="entry name" value="GPCRRHODOPSN"/>
</dbReference>
<evidence type="ECO:0000256" key="8">
    <source>
        <dbReference type="ARBA" id="ARBA00023136"/>
    </source>
</evidence>
<dbReference type="GO" id="GO:0004984">
    <property type="term" value="F:olfactory receptor activity"/>
    <property type="evidence" value="ECO:0000318"/>
    <property type="project" value="GO_Central"/>
</dbReference>
<dbReference type="PROSITE" id="PS00237">
    <property type="entry name" value="G_PROTEIN_RECEP_F1_1"/>
    <property type="match status" value="1"/>
</dbReference>
<reference evidence="14 15" key="1">
    <citation type="journal article" date="2008" name="Nature">
        <title>Genome analysis of the platypus reveals unique signatures of evolution.</title>
        <authorList>
            <person name="Warren W.C."/>
            <person name="Hillier L.W."/>
            <person name="Marshall Graves J.A."/>
            <person name="Birney E."/>
            <person name="Ponting C.P."/>
            <person name="Grutzner F."/>
            <person name="Belov K."/>
            <person name="Miller W."/>
            <person name="Clarke L."/>
            <person name="Chinwalla A.T."/>
            <person name="Yang S.P."/>
            <person name="Heger A."/>
            <person name="Locke D.P."/>
            <person name="Miethke P."/>
            <person name="Waters P.D."/>
            <person name="Veyrunes F."/>
            <person name="Fulton L."/>
            <person name="Fulton B."/>
            <person name="Graves T."/>
            <person name="Wallis J."/>
            <person name="Puente X.S."/>
            <person name="Lopez-Otin C."/>
            <person name="Ordonez G.R."/>
            <person name="Eichler E.E."/>
            <person name="Chen L."/>
            <person name="Cheng Z."/>
            <person name="Deakin J.E."/>
            <person name="Alsop A."/>
            <person name="Thompson K."/>
            <person name="Kirby P."/>
            <person name="Papenfuss A.T."/>
            <person name="Wakefield M.J."/>
            <person name="Olender T."/>
            <person name="Lancet D."/>
            <person name="Huttley G.A."/>
            <person name="Smit A.F."/>
            <person name="Pask A."/>
            <person name="Temple-Smith P."/>
            <person name="Batzer M.A."/>
            <person name="Walker J.A."/>
            <person name="Konkel M.K."/>
            <person name="Harris R.S."/>
            <person name="Whittington C.M."/>
            <person name="Wong E.S."/>
            <person name="Gemmell N.J."/>
            <person name="Buschiazzo E."/>
            <person name="Vargas Jentzsch I.M."/>
            <person name="Merkel A."/>
            <person name="Schmitz J."/>
            <person name="Zemann A."/>
            <person name="Churakov G."/>
            <person name="Kriegs J.O."/>
            <person name="Brosius J."/>
            <person name="Murchison E.P."/>
            <person name="Sachidanandam R."/>
            <person name="Smith C."/>
            <person name="Hannon G.J."/>
            <person name="Tsend-Ayush E."/>
            <person name="McMillan D."/>
            <person name="Attenborough R."/>
            <person name="Rens W."/>
            <person name="Ferguson-Smith M."/>
            <person name="Lefevre C.M."/>
            <person name="Sharp J.A."/>
            <person name="Nicholas K.R."/>
            <person name="Ray D.A."/>
            <person name="Kube M."/>
            <person name="Reinhardt R."/>
            <person name="Pringle T.H."/>
            <person name="Taylor J."/>
            <person name="Jones R.C."/>
            <person name="Nixon B."/>
            <person name="Dacheux J.L."/>
            <person name="Niwa H."/>
            <person name="Sekita Y."/>
            <person name="Huang X."/>
            <person name="Stark A."/>
            <person name="Kheradpour P."/>
            <person name="Kellis M."/>
            <person name="Flicek P."/>
            <person name="Chen Y."/>
            <person name="Webber C."/>
            <person name="Hardison R."/>
            <person name="Nelson J."/>
            <person name="Hallsworth-Pepin K."/>
            <person name="Delehaunty K."/>
            <person name="Markovic C."/>
            <person name="Minx P."/>
            <person name="Feng Y."/>
            <person name="Kremitzki C."/>
            <person name="Mitreva M."/>
            <person name="Glasscock J."/>
            <person name="Wylie T."/>
            <person name="Wohldmann P."/>
            <person name="Thiru P."/>
            <person name="Nhan M.N."/>
            <person name="Pohl C.S."/>
            <person name="Smith S.M."/>
            <person name="Hou S."/>
            <person name="Nefedov M."/>
            <person name="de Jong P.J."/>
            <person name="Renfree M.B."/>
            <person name="Mardis E.R."/>
            <person name="Wilson R.K."/>
        </authorList>
    </citation>
    <scope>NUCLEOTIDE SEQUENCE [LARGE SCALE GENOMIC DNA]</scope>
    <source>
        <strain evidence="14 15">Glennie</strain>
    </source>
</reference>
<dbReference type="KEGG" id="oaa:100079368"/>
<dbReference type="GO" id="GO:0050911">
    <property type="term" value="P:detection of chemical stimulus involved in sensory perception of smell"/>
    <property type="evidence" value="ECO:0000318"/>
    <property type="project" value="GO_Central"/>
</dbReference>
<keyword evidence="8 12" id="KW-0472">Membrane</keyword>
<evidence type="ECO:0000256" key="10">
    <source>
        <dbReference type="ARBA" id="ARBA00023224"/>
    </source>
</evidence>
<keyword evidence="9 11" id="KW-0675">Receptor</keyword>
<dbReference type="InterPro" id="IPR000725">
    <property type="entry name" value="Olfact_rcpt"/>
</dbReference>
<protein>
    <recommendedName>
        <fullName evidence="12">Olfactory receptor</fullName>
    </recommendedName>
</protein>
<evidence type="ECO:0000256" key="2">
    <source>
        <dbReference type="ARBA" id="ARBA00022475"/>
    </source>
</evidence>
<dbReference type="GO" id="GO:0004930">
    <property type="term" value="F:G protein-coupled receptor activity"/>
    <property type="evidence" value="ECO:0007669"/>
    <property type="project" value="UniProtKB-KW"/>
</dbReference>
<keyword evidence="3 12" id="KW-0716">Sensory transduction</keyword>
<keyword evidence="15" id="KW-1185">Reference proteome</keyword>
<dbReference type="AlphaFoldDB" id="F7G768"/>
<evidence type="ECO:0000256" key="4">
    <source>
        <dbReference type="ARBA" id="ARBA00022692"/>
    </source>
</evidence>
<evidence type="ECO:0000256" key="1">
    <source>
        <dbReference type="ARBA" id="ARBA00004651"/>
    </source>
</evidence>
<evidence type="ECO:0000256" key="9">
    <source>
        <dbReference type="ARBA" id="ARBA00023170"/>
    </source>
</evidence>
<dbReference type="InterPro" id="IPR000276">
    <property type="entry name" value="GPCR_Rhodpsn"/>
</dbReference>
<keyword evidence="5 12" id="KW-0552">Olfaction</keyword>
<dbReference type="Ensembl" id="ENSOANT00000030260.2">
    <property type="protein sequence ID" value="ENSOANP00000026458.1"/>
    <property type="gene ID" value="ENSOANG00000020799.2"/>
</dbReference>
<feature type="transmembrane region" description="Helical" evidence="12">
    <location>
        <begin position="101"/>
        <end position="122"/>
    </location>
</feature>
<dbReference type="OMA" id="WDPMKNI"/>
<evidence type="ECO:0000256" key="6">
    <source>
        <dbReference type="ARBA" id="ARBA00022989"/>
    </source>
</evidence>
<keyword evidence="7 11" id="KW-0297">G-protein coupled receptor</keyword>
<dbReference type="SUPFAM" id="SSF81321">
    <property type="entry name" value="Family A G protein-coupled receptor-like"/>
    <property type="match status" value="1"/>
</dbReference>
<evidence type="ECO:0000256" key="3">
    <source>
        <dbReference type="ARBA" id="ARBA00022606"/>
    </source>
</evidence>
<dbReference type="HOGENOM" id="CLU_012526_1_2_1"/>
<dbReference type="STRING" id="9258.ENSOANP00000026458"/>
<feature type="transmembrane region" description="Helical" evidence="12">
    <location>
        <begin position="244"/>
        <end position="263"/>
    </location>
</feature>
<dbReference type="InterPro" id="IPR017452">
    <property type="entry name" value="GPCR_Rhodpsn_7TM"/>
</dbReference>
<evidence type="ECO:0000256" key="7">
    <source>
        <dbReference type="ARBA" id="ARBA00023040"/>
    </source>
</evidence>
<feature type="transmembrane region" description="Helical" evidence="12">
    <location>
        <begin position="28"/>
        <end position="50"/>
    </location>
</feature>
<keyword evidence="10 11" id="KW-0807">Transducer</keyword>
<dbReference type="PRINTS" id="PR00245">
    <property type="entry name" value="OLFACTORYR"/>
</dbReference>
<gene>
    <name evidence="14" type="primary">LOC100079368</name>
</gene>
<dbReference type="FunFam" id="1.20.1070.10:FF:000005">
    <property type="entry name" value="Olfactory receptor"/>
    <property type="match status" value="1"/>
</dbReference>
<keyword evidence="4 11" id="KW-0812">Transmembrane</keyword>
<accession>F7G768</accession>
<evidence type="ECO:0000256" key="12">
    <source>
        <dbReference type="RuleBase" id="RU363047"/>
    </source>
</evidence>
<feature type="transmembrane region" description="Helical" evidence="12">
    <location>
        <begin position="62"/>
        <end position="89"/>
    </location>
</feature>
<dbReference type="GeneID" id="100079368"/>